<feature type="chain" id="PRO_5022913172" description="Secreted protein" evidence="1">
    <location>
        <begin position="18"/>
        <end position="119"/>
    </location>
</feature>
<accession>A0A5B7HLY5</accession>
<reference evidence="2 3" key="1">
    <citation type="submission" date="2019-05" db="EMBL/GenBank/DDBJ databases">
        <title>Another draft genome of Portunus trituberculatus and its Hox gene families provides insights of decapod evolution.</title>
        <authorList>
            <person name="Jeong J.-H."/>
            <person name="Song I."/>
            <person name="Kim S."/>
            <person name="Choi T."/>
            <person name="Kim D."/>
            <person name="Ryu S."/>
            <person name="Kim W."/>
        </authorList>
    </citation>
    <scope>NUCLEOTIDE SEQUENCE [LARGE SCALE GENOMIC DNA]</scope>
    <source>
        <tissue evidence="2">Muscle</tissue>
    </source>
</reference>
<sequence>MSFFYLVFSSTSSLCVSLSASSFLPLPPTIPLSPPATPCHTATLLHLASHFSSFIFPSPAVTSPSRRWCVSVVQELARVISAVLPPNFVTFRISGLELRPSRGLVVAWRRVTGRQPADS</sequence>
<proteinExistence type="predicted"/>
<organism evidence="2 3">
    <name type="scientific">Portunus trituberculatus</name>
    <name type="common">Swimming crab</name>
    <name type="synonym">Neptunus trituberculatus</name>
    <dbReference type="NCBI Taxonomy" id="210409"/>
    <lineage>
        <taxon>Eukaryota</taxon>
        <taxon>Metazoa</taxon>
        <taxon>Ecdysozoa</taxon>
        <taxon>Arthropoda</taxon>
        <taxon>Crustacea</taxon>
        <taxon>Multicrustacea</taxon>
        <taxon>Malacostraca</taxon>
        <taxon>Eumalacostraca</taxon>
        <taxon>Eucarida</taxon>
        <taxon>Decapoda</taxon>
        <taxon>Pleocyemata</taxon>
        <taxon>Brachyura</taxon>
        <taxon>Eubrachyura</taxon>
        <taxon>Portunoidea</taxon>
        <taxon>Portunidae</taxon>
        <taxon>Portuninae</taxon>
        <taxon>Portunus</taxon>
    </lineage>
</organism>
<dbReference type="Proteomes" id="UP000324222">
    <property type="component" value="Unassembled WGS sequence"/>
</dbReference>
<dbReference type="EMBL" id="VSRR010031429">
    <property type="protein sequence ID" value="MPC70605.1"/>
    <property type="molecule type" value="Genomic_DNA"/>
</dbReference>
<evidence type="ECO:0008006" key="4">
    <source>
        <dbReference type="Google" id="ProtNLM"/>
    </source>
</evidence>
<evidence type="ECO:0000313" key="2">
    <source>
        <dbReference type="EMBL" id="MPC70605.1"/>
    </source>
</evidence>
<comment type="caution">
    <text evidence="2">The sequence shown here is derived from an EMBL/GenBank/DDBJ whole genome shotgun (WGS) entry which is preliminary data.</text>
</comment>
<protein>
    <recommendedName>
        <fullName evidence="4">Secreted protein</fullName>
    </recommendedName>
</protein>
<feature type="signal peptide" evidence="1">
    <location>
        <begin position="1"/>
        <end position="17"/>
    </location>
</feature>
<keyword evidence="1" id="KW-0732">Signal</keyword>
<gene>
    <name evidence="2" type="ORF">E2C01_064859</name>
</gene>
<evidence type="ECO:0000313" key="3">
    <source>
        <dbReference type="Proteomes" id="UP000324222"/>
    </source>
</evidence>
<name>A0A5B7HLY5_PORTR</name>
<evidence type="ECO:0000256" key="1">
    <source>
        <dbReference type="SAM" id="SignalP"/>
    </source>
</evidence>
<dbReference type="AlphaFoldDB" id="A0A5B7HLY5"/>
<keyword evidence="3" id="KW-1185">Reference proteome</keyword>